<organism evidence="1 2">
    <name type="scientific">Coemansia nantahalensis</name>
    <dbReference type="NCBI Taxonomy" id="2789366"/>
    <lineage>
        <taxon>Eukaryota</taxon>
        <taxon>Fungi</taxon>
        <taxon>Fungi incertae sedis</taxon>
        <taxon>Zoopagomycota</taxon>
        <taxon>Kickxellomycotina</taxon>
        <taxon>Kickxellomycetes</taxon>
        <taxon>Kickxellales</taxon>
        <taxon>Kickxellaceae</taxon>
        <taxon>Coemansia</taxon>
    </lineage>
</organism>
<reference evidence="1" key="1">
    <citation type="submission" date="2022-07" db="EMBL/GenBank/DDBJ databases">
        <title>Phylogenomic reconstructions and comparative analyses of Kickxellomycotina fungi.</title>
        <authorList>
            <person name="Reynolds N.K."/>
            <person name="Stajich J.E."/>
            <person name="Barry K."/>
            <person name="Grigoriev I.V."/>
            <person name="Crous P."/>
            <person name="Smith M.E."/>
        </authorList>
    </citation>
    <scope>NUCLEOTIDE SEQUENCE</scope>
    <source>
        <strain evidence="1">CBS 109366</strain>
    </source>
</reference>
<protein>
    <submittedName>
        <fullName evidence="1">Isoamyl acetate-hydrolyzing esterase</fullName>
    </submittedName>
</protein>
<sequence>MLLGRPSSSVVLYAAVTLLLAFNGLYLLVHFFGNAGAAPAPGSAIEYPLYGTLIAFGDSITEGGSSAGYRGFVARLADIYTRRLDVLNRGFSGYTSRDALSVAPMVFPTMPLQRKSRLAAIQRALGLTPAPEDLMFPERPQPPHLCLIFFGTNDARAAPNAQHVPLEDFRANIRRLVALLRDPASAHYSPKTRILLITPPAVGDRMMDELARRDGRHPGWRNAVTKYYAQAVMEAAEEAKLPAIDLWTWIEDLVHGNAATDGLSFRVNAEGNFTATDFGAGGLDAASEPSLFEGYERFLSDGLHLNAGGNELLYRLIIAKIRDAWPELSPRMKPATKPQLVAHV</sequence>
<gene>
    <name evidence="1" type="primary">IAH1_6</name>
    <name evidence="1" type="ORF">IWQ57_002554</name>
</gene>
<accession>A0ACC1JZM4</accession>
<name>A0ACC1JZM4_9FUNG</name>
<dbReference type="Proteomes" id="UP001140234">
    <property type="component" value="Unassembled WGS sequence"/>
</dbReference>
<proteinExistence type="predicted"/>
<evidence type="ECO:0000313" key="2">
    <source>
        <dbReference type="Proteomes" id="UP001140234"/>
    </source>
</evidence>
<keyword evidence="2" id="KW-1185">Reference proteome</keyword>
<dbReference type="EMBL" id="JANBUJ010000683">
    <property type="protein sequence ID" value="KAJ2770671.1"/>
    <property type="molecule type" value="Genomic_DNA"/>
</dbReference>
<evidence type="ECO:0000313" key="1">
    <source>
        <dbReference type="EMBL" id="KAJ2770671.1"/>
    </source>
</evidence>
<comment type="caution">
    <text evidence="1">The sequence shown here is derived from an EMBL/GenBank/DDBJ whole genome shotgun (WGS) entry which is preliminary data.</text>
</comment>